<accession>A0A2M7DDS5</accession>
<proteinExistence type="predicted"/>
<organism evidence="1 2">
    <name type="scientific">bacterium (Candidatus Gribaldobacteria) CG02_land_8_20_14_3_00_41_15</name>
    <dbReference type="NCBI Taxonomy" id="2014270"/>
    <lineage>
        <taxon>Bacteria</taxon>
        <taxon>Candidatus Gribaldobacteria</taxon>
    </lineage>
</organism>
<dbReference type="InterPro" id="IPR025526">
    <property type="entry name" value="DsrC-like_dom_sf"/>
</dbReference>
<protein>
    <submittedName>
        <fullName evidence="1">Uncharacterized protein</fullName>
    </submittedName>
</protein>
<dbReference type="Proteomes" id="UP000229030">
    <property type="component" value="Unassembled WGS sequence"/>
</dbReference>
<dbReference type="InterPro" id="IPR043163">
    <property type="entry name" value="DsrC-like_N"/>
</dbReference>
<sequence>MHYIMVEEEKVEVTESGRLIDASRWTEEVARGLAKTRGIAELTEEHFMVINCFRSNNGASSDMYQVMESLRKMMPDWPRFKQLFPGGLTQACVISSCTEP</sequence>
<comment type="caution">
    <text evidence="1">The sequence shown here is derived from an EMBL/GenBank/DDBJ whole genome shotgun (WGS) entry which is preliminary data.</text>
</comment>
<dbReference type="InterPro" id="IPR007453">
    <property type="entry name" value="DsrC/TusE"/>
</dbReference>
<gene>
    <name evidence="1" type="ORF">COS21_02390</name>
</gene>
<dbReference type="AlphaFoldDB" id="A0A2M7DDS5"/>
<evidence type="ECO:0000313" key="2">
    <source>
        <dbReference type="Proteomes" id="UP000229030"/>
    </source>
</evidence>
<dbReference type="Gene3D" id="3.30.1420.10">
    <property type="match status" value="1"/>
</dbReference>
<evidence type="ECO:0000313" key="1">
    <source>
        <dbReference type="EMBL" id="PIV46998.1"/>
    </source>
</evidence>
<dbReference type="Pfam" id="PF04358">
    <property type="entry name" value="DsrC"/>
    <property type="match status" value="1"/>
</dbReference>
<dbReference type="EMBL" id="PETV01000066">
    <property type="protein sequence ID" value="PIV46998.1"/>
    <property type="molecule type" value="Genomic_DNA"/>
</dbReference>
<name>A0A2M7DDS5_9BACT</name>
<dbReference type="SUPFAM" id="SSF69721">
    <property type="entry name" value="DsrC, the gamma subunit of dissimilatory sulfite reductase"/>
    <property type="match status" value="1"/>
</dbReference>
<reference evidence="2" key="1">
    <citation type="submission" date="2017-09" db="EMBL/GenBank/DDBJ databases">
        <title>Depth-based differentiation of microbial function through sediment-hosted aquifers and enrichment of novel symbionts in the deep terrestrial subsurface.</title>
        <authorList>
            <person name="Probst A.J."/>
            <person name="Ladd B."/>
            <person name="Jarett J.K."/>
            <person name="Geller-Mcgrath D.E."/>
            <person name="Sieber C.M.K."/>
            <person name="Emerson J.B."/>
            <person name="Anantharaman K."/>
            <person name="Thomas B.C."/>
            <person name="Malmstrom R."/>
            <person name="Stieglmeier M."/>
            <person name="Klingl A."/>
            <person name="Woyke T."/>
            <person name="Ryan C.M."/>
            <person name="Banfield J.F."/>
        </authorList>
    </citation>
    <scope>NUCLEOTIDE SEQUENCE [LARGE SCALE GENOMIC DNA]</scope>
</reference>